<sequence>MKRIATTLGILFLSVFSVQSQNKSISDRYLEAGNLKKAIEGYKKDYNSKVSRFTKKQRAYKVARAYAFDGNQDSTFRYLYIACKRDSTVKVLRDPAFYYYWGSESWITFEDMIIENTQKKYGEYKSLKTSKDLWNIRATWELLDYQNRVLELKGLGSSSLSRFLGREKMLLEKDLAVFVTNYVEKNGWPKDSELGRNATLAAALIVYNSSAEKIREYLSVVKASCEANETLWGVYAYLYDKLARYEDRPQKYGTQMVQIDKSHKGLYRVESRANLDKLREEMGLQKIDNMLLYGDDFWGFF</sequence>
<dbReference type="EMBL" id="CP081303">
    <property type="protein sequence ID" value="QZE15520.1"/>
    <property type="molecule type" value="Genomic_DNA"/>
</dbReference>
<organism evidence="1 2">
    <name type="scientific">Halosquirtibacter laminarini</name>
    <dbReference type="NCBI Taxonomy" id="3374600"/>
    <lineage>
        <taxon>Bacteria</taxon>
        <taxon>Pseudomonadati</taxon>
        <taxon>Bacteroidota</taxon>
        <taxon>Bacteroidia</taxon>
        <taxon>Marinilabiliales</taxon>
        <taxon>Prolixibacteraceae</taxon>
        <taxon>Halosquirtibacter</taxon>
    </lineage>
</organism>
<evidence type="ECO:0000313" key="2">
    <source>
        <dbReference type="Proteomes" id="UP000826212"/>
    </source>
</evidence>
<name>A0AC61NIH0_9BACT</name>
<evidence type="ECO:0000313" key="1">
    <source>
        <dbReference type="EMBL" id="QZE15520.1"/>
    </source>
</evidence>
<protein>
    <submittedName>
        <fullName evidence="1">Uncharacterized protein</fullName>
    </submittedName>
</protein>
<keyword evidence="2" id="KW-1185">Reference proteome</keyword>
<accession>A0AC61NIH0</accession>
<reference evidence="1" key="1">
    <citation type="submission" date="2021-08" db="EMBL/GenBank/DDBJ databases">
        <title>Novel anaerobic bacterium isolated from sea squirt in East Sea, Republic of Korea.</title>
        <authorList>
            <person name="Nguyen T.H."/>
            <person name="Li Z."/>
            <person name="Lee Y.-J."/>
            <person name="Ko J."/>
            <person name="Kim S.-G."/>
        </authorList>
    </citation>
    <scope>NUCLEOTIDE SEQUENCE</scope>
    <source>
        <strain evidence="1">KCTC 25031</strain>
    </source>
</reference>
<proteinExistence type="predicted"/>
<gene>
    <name evidence="1" type="ORF">K4L44_06725</name>
</gene>
<dbReference type="Proteomes" id="UP000826212">
    <property type="component" value="Chromosome"/>
</dbReference>